<gene>
    <name evidence="2" type="ORF">BDD14_5560</name>
</gene>
<dbReference type="AlphaFoldDB" id="A0A4Q7YG91"/>
<organism evidence="2 3">
    <name type="scientific">Edaphobacter modestus</name>
    <dbReference type="NCBI Taxonomy" id="388466"/>
    <lineage>
        <taxon>Bacteria</taxon>
        <taxon>Pseudomonadati</taxon>
        <taxon>Acidobacteriota</taxon>
        <taxon>Terriglobia</taxon>
        <taxon>Terriglobales</taxon>
        <taxon>Acidobacteriaceae</taxon>
        <taxon>Edaphobacter</taxon>
    </lineage>
</organism>
<accession>A0A4Q7YG91</accession>
<feature type="chain" id="PRO_5020640940" evidence="1">
    <location>
        <begin position="26"/>
        <end position="152"/>
    </location>
</feature>
<feature type="signal peptide" evidence="1">
    <location>
        <begin position="1"/>
        <end position="25"/>
    </location>
</feature>
<proteinExistence type="predicted"/>
<dbReference type="Proteomes" id="UP000292958">
    <property type="component" value="Unassembled WGS sequence"/>
</dbReference>
<evidence type="ECO:0000256" key="1">
    <source>
        <dbReference type="SAM" id="SignalP"/>
    </source>
</evidence>
<protein>
    <submittedName>
        <fullName evidence="2">Uncharacterized protein</fullName>
    </submittedName>
</protein>
<evidence type="ECO:0000313" key="3">
    <source>
        <dbReference type="Proteomes" id="UP000292958"/>
    </source>
</evidence>
<reference evidence="2 3" key="1">
    <citation type="submission" date="2019-02" db="EMBL/GenBank/DDBJ databases">
        <title>Genomic Encyclopedia of Archaeal and Bacterial Type Strains, Phase II (KMG-II): from individual species to whole genera.</title>
        <authorList>
            <person name="Goeker M."/>
        </authorList>
    </citation>
    <scope>NUCLEOTIDE SEQUENCE [LARGE SCALE GENOMIC DNA]</scope>
    <source>
        <strain evidence="2 3">DSM 18101</strain>
    </source>
</reference>
<dbReference type="RefSeq" id="WP_130423799.1">
    <property type="nucleotide sequence ID" value="NZ_SHKW01000002.1"/>
</dbReference>
<keyword evidence="1" id="KW-0732">Signal</keyword>
<dbReference type="OrthoDB" id="122719at2"/>
<evidence type="ECO:0000313" key="2">
    <source>
        <dbReference type="EMBL" id="RZU35501.1"/>
    </source>
</evidence>
<comment type="caution">
    <text evidence="2">The sequence shown here is derived from an EMBL/GenBank/DDBJ whole genome shotgun (WGS) entry which is preliminary data.</text>
</comment>
<dbReference type="EMBL" id="SHKW01000002">
    <property type="protein sequence ID" value="RZU35501.1"/>
    <property type="molecule type" value="Genomic_DNA"/>
</dbReference>
<keyword evidence="3" id="KW-1185">Reference proteome</keyword>
<name>A0A4Q7YG91_9BACT</name>
<sequence>MNFLSRKSILTPSVLAFAFAFSAFAPGSRAIAQNSSEHVVAIVPFDFRTGSEIMPAGKYDIRTLSDHVLLLRGVTQNRSQILMAIGSTTMKPTDKGRLVFHRYGNKYFLHQIWSPGTTNGFELPKSHAEKETIRAANSPVPTNTELALNMPH</sequence>